<evidence type="ECO:0000259" key="5">
    <source>
        <dbReference type="Pfam" id="PF00535"/>
    </source>
</evidence>
<gene>
    <name evidence="6" type="ORF">HC031_11390</name>
</gene>
<feature type="compositionally biased region" description="Low complexity" evidence="4">
    <location>
        <begin position="296"/>
        <end position="308"/>
    </location>
</feature>
<keyword evidence="3" id="KW-0808">Transferase</keyword>
<dbReference type="PANTHER" id="PTHR43685">
    <property type="entry name" value="GLYCOSYLTRANSFERASE"/>
    <property type="match status" value="1"/>
</dbReference>
<organism evidence="6 7">
    <name type="scientific">Planosporangium thailandense</name>
    <dbReference type="NCBI Taxonomy" id="765197"/>
    <lineage>
        <taxon>Bacteria</taxon>
        <taxon>Bacillati</taxon>
        <taxon>Actinomycetota</taxon>
        <taxon>Actinomycetes</taxon>
        <taxon>Micromonosporales</taxon>
        <taxon>Micromonosporaceae</taxon>
        <taxon>Planosporangium</taxon>
    </lineage>
</organism>
<evidence type="ECO:0000256" key="1">
    <source>
        <dbReference type="ARBA" id="ARBA00006739"/>
    </source>
</evidence>
<feature type="region of interest" description="Disordered" evidence="4">
    <location>
        <begin position="294"/>
        <end position="317"/>
    </location>
</feature>
<protein>
    <submittedName>
        <fullName evidence="6">Glycosyltransferase</fullName>
    </submittedName>
</protein>
<accession>A0ABX0XYR5</accession>
<sequence length="317" mass="33075">MMGRVTVVIASRDRAVGLERTLARLRALSERPSVIVVDNGSTDGTRERLARAFPEVRVIPLERNLGAVARNVGVAAADTPYVAFADDDSWWADGALARAEALLDAYPRLALIAARTLVGPSERLDPMAAFMAAAPLEGADDLPGPSVLGFLACAAVVRREAYLAVGGFDPVVFFMGEEARLAYDLAAAGWGLAYCADVVAHHHPQPGGDRGRKRALAARNRALTAWMRRPLRVALAETAPLLRNAVTDPVARTALGQFAVRLPRALRGRRAADPAVEAALARLVAAEARHGYSPDAAGAAGAPASTAAGGVGRGAGG</sequence>
<evidence type="ECO:0000256" key="3">
    <source>
        <dbReference type="ARBA" id="ARBA00022679"/>
    </source>
</evidence>
<evidence type="ECO:0000256" key="2">
    <source>
        <dbReference type="ARBA" id="ARBA00022676"/>
    </source>
</evidence>
<keyword evidence="2" id="KW-0328">Glycosyltransferase</keyword>
<dbReference type="InterPro" id="IPR050834">
    <property type="entry name" value="Glycosyltransf_2"/>
</dbReference>
<dbReference type="Pfam" id="PF00535">
    <property type="entry name" value="Glycos_transf_2"/>
    <property type="match status" value="1"/>
</dbReference>
<dbReference type="EMBL" id="JAATVY010000006">
    <property type="protein sequence ID" value="NJC70309.1"/>
    <property type="molecule type" value="Genomic_DNA"/>
</dbReference>
<comment type="caution">
    <text evidence="6">The sequence shown here is derived from an EMBL/GenBank/DDBJ whole genome shotgun (WGS) entry which is preliminary data.</text>
</comment>
<evidence type="ECO:0000256" key="4">
    <source>
        <dbReference type="SAM" id="MobiDB-lite"/>
    </source>
</evidence>
<dbReference type="SUPFAM" id="SSF53448">
    <property type="entry name" value="Nucleotide-diphospho-sugar transferases"/>
    <property type="match status" value="1"/>
</dbReference>
<keyword evidence="7" id="KW-1185">Reference proteome</keyword>
<evidence type="ECO:0000313" key="7">
    <source>
        <dbReference type="Proteomes" id="UP000722989"/>
    </source>
</evidence>
<dbReference type="Gene3D" id="3.90.550.10">
    <property type="entry name" value="Spore Coat Polysaccharide Biosynthesis Protein SpsA, Chain A"/>
    <property type="match status" value="1"/>
</dbReference>
<name>A0ABX0XYR5_9ACTN</name>
<proteinExistence type="inferred from homology"/>
<dbReference type="InterPro" id="IPR001173">
    <property type="entry name" value="Glyco_trans_2-like"/>
</dbReference>
<comment type="similarity">
    <text evidence="1">Belongs to the glycosyltransferase 2 family.</text>
</comment>
<dbReference type="PANTHER" id="PTHR43685:SF5">
    <property type="entry name" value="GLYCOSYLTRANSFERASE EPSE-RELATED"/>
    <property type="match status" value="1"/>
</dbReference>
<reference evidence="6 7" key="1">
    <citation type="submission" date="2020-03" db="EMBL/GenBank/DDBJ databases">
        <title>WGS of the type strain of Planosporangium spp.</title>
        <authorList>
            <person name="Thawai C."/>
        </authorList>
    </citation>
    <scope>NUCLEOTIDE SEQUENCE [LARGE SCALE GENOMIC DNA]</scope>
    <source>
        <strain evidence="6 7">TBRC 5610</strain>
    </source>
</reference>
<evidence type="ECO:0000313" key="6">
    <source>
        <dbReference type="EMBL" id="NJC70309.1"/>
    </source>
</evidence>
<dbReference type="InterPro" id="IPR029044">
    <property type="entry name" value="Nucleotide-diphossugar_trans"/>
</dbReference>
<dbReference type="Proteomes" id="UP000722989">
    <property type="component" value="Unassembled WGS sequence"/>
</dbReference>
<feature type="domain" description="Glycosyltransferase 2-like" evidence="5">
    <location>
        <begin position="6"/>
        <end position="162"/>
    </location>
</feature>